<dbReference type="CDD" id="cd05466">
    <property type="entry name" value="PBP2_LTTR_substrate"/>
    <property type="match status" value="1"/>
</dbReference>
<dbReference type="Pfam" id="PF03466">
    <property type="entry name" value="LysR_substrate"/>
    <property type="match status" value="1"/>
</dbReference>
<feature type="domain" description="HTH lysR-type" evidence="5">
    <location>
        <begin position="1"/>
        <end position="58"/>
    </location>
</feature>
<dbReference type="PANTHER" id="PTHR30419">
    <property type="entry name" value="HTH-TYPE TRANSCRIPTIONAL REGULATOR YBHD"/>
    <property type="match status" value="1"/>
</dbReference>
<keyword evidence="4" id="KW-0804">Transcription</keyword>
<dbReference type="InterPro" id="IPR050950">
    <property type="entry name" value="HTH-type_LysR_regulators"/>
</dbReference>
<dbReference type="Proteomes" id="UP001059617">
    <property type="component" value="Chromosome"/>
</dbReference>
<protein>
    <submittedName>
        <fullName evidence="6">LysR family transcriptional regulator</fullName>
    </submittedName>
</protein>
<dbReference type="InterPro" id="IPR005119">
    <property type="entry name" value="LysR_subst-bd"/>
</dbReference>
<keyword evidence="7" id="KW-1185">Reference proteome</keyword>
<evidence type="ECO:0000259" key="5">
    <source>
        <dbReference type="PROSITE" id="PS50931"/>
    </source>
</evidence>
<dbReference type="Gene3D" id="1.10.10.10">
    <property type="entry name" value="Winged helix-like DNA-binding domain superfamily/Winged helix DNA-binding domain"/>
    <property type="match status" value="1"/>
</dbReference>
<name>A0ABY5W991_9ACTN</name>
<evidence type="ECO:0000256" key="4">
    <source>
        <dbReference type="ARBA" id="ARBA00023163"/>
    </source>
</evidence>
<evidence type="ECO:0000313" key="7">
    <source>
        <dbReference type="Proteomes" id="UP001059617"/>
    </source>
</evidence>
<keyword evidence="3" id="KW-0238">DNA-binding</keyword>
<dbReference type="RefSeq" id="WP_259866028.1">
    <property type="nucleotide sequence ID" value="NZ_BAAAST010000003.1"/>
</dbReference>
<gene>
    <name evidence="6" type="ORF">Dfulv_21375</name>
</gene>
<reference evidence="6" key="1">
    <citation type="submission" date="2021-04" db="EMBL/GenBank/DDBJ databases">
        <authorList>
            <person name="Hartkoorn R.C."/>
            <person name="Beaudoing E."/>
            <person name="Hot D."/>
        </authorList>
    </citation>
    <scope>NUCLEOTIDE SEQUENCE</scope>
    <source>
        <strain evidence="6">NRRL B-16292</strain>
    </source>
</reference>
<evidence type="ECO:0000313" key="6">
    <source>
        <dbReference type="EMBL" id="UWP86648.1"/>
    </source>
</evidence>
<keyword evidence="2" id="KW-0805">Transcription regulation</keyword>
<proteinExistence type="inferred from homology"/>
<evidence type="ECO:0000256" key="2">
    <source>
        <dbReference type="ARBA" id="ARBA00023015"/>
    </source>
</evidence>
<accession>A0ABY5W991</accession>
<dbReference type="PROSITE" id="PS50931">
    <property type="entry name" value="HTH_LYSR"/>
    <property type="match status" value="1"/>
</dbReference>
<dbReference type="InterPro" id="IPR036390">
    <property type="entry name" value="WH_DNA-bd_sf"/>
</dbReference>
<dbReference type="SUPFAM" id="SSF46785">
    <property type="entry name" value="Winged helix' DNA-binding domain"/>
    <property type="match status" value="1"/>
</dbReference>
<evidence type="ECO:0000256" key="3">
    <source>
        <dbReference type="ARBA" id="ARBA00023125"/>
    </source>
</evidence>
<evidence type="ECO:0000256" key="1">
    <source>
        <dbReference type="ARBA" id="ARBA00009437"/>
    </source>
</evidence>
<dbReference type="SUPFAM" id="SSF53850">
    <property type="entry name" value="Periplasmic binding protein-like II"/>
    <property type="match status" value="1"/>
</dbReference>
<organism evidence="6 7">
    <name type="scientific">Dactylosporangium fulvum</name>
    <dbReference type="NCBI Taxonomy" id="53359"/>
    <lineage>
        <taxon>Bacteria</taxon>
        <taxon>Bacillati</taxon>
        <taxon>Actinomycetota</taxon>
        <taxon>Actinomycetes</taxon>
        <taxon>Micromonosporales</taxon>
        <taxon>Micromonosporaceae</taxon>
        <taxon>Dactylosporangium</taxon>
    </lineage>
</organism>
<dbReference type="InterPro" id="IPR000847">
    <property type="entry name" value="LysR_HTH_N"/>
</dbReference>
<dbReference type="Pfam" id="PF00126">
    <property type="entry name" value="HTH_1"/>
    <property type="match status" value="1"/>
</dbReference>
<dbReference type="PANTHER" id="PTHR30419:SF31">
    <property type="entry name" value="BLR3139 PROTEIN"/>
    <property type="match status" value="1"/>
</dbReference>
<reference evidence="6" key="2">
    <citation type="submission" date="2022-09" db="EMBL/GenBank/DDBJ databases">
        <title>Biosynthetic gene clusters of Dactylosporangioum fulvum.</title>
        <authorList>
            <person name="Caradec T."/>
        </authorList>
    </citation>
    <scope>NUCLEOTIDE SEQUENCE</scope>
    <source>
        <strain evidence="6">NRRL B-16292</strain>
    </source>
</reference>
<comment type="similarity">
    <text evidence="1">Belongs to the LysR transcriptional regulatory family.</text>
</comment>
<dbReference type="Gene3D" id="3.40.190.290">
    <property type="match status" value="1"/>
</dbReference>
<dbReference type="InterPro" id="IPR036388">
    <property type="entry name" value="WH-like_DNA-bd_sf"/>
</dbReference>
<dbReference type="EMBL" id="CP073720">
    <property type="protein sequence ID" value="UWP86648.1"/>
    <property type="molecule type" value="Genomic_DNA"/>
</dbReference>
<sequence length="291" mass="31601">MDARQLTYFLTVVEEQQFTSAAHACGISQSGLSAGIRALERSLGARLFDRSTRKVRLTSAGEALVPHARAVLAAQSAAQYAVARASERVEGLLRVGTEQCLGVVEVAPLVEQMSHAHPGVTIEFFQQGTHDLIAMLRAGRLDLALVSHPDDIEGVKRTVLGARRRVFLASEPMAPPGEVIGSWKELASYPFVDLQESWAMRTQNDRMFEQGGVDRQVRFVVNDVHALLDLVQRGLAAAVVPSHIADKPQAIGLVTRELPDDTPAWQVHLATGVSLSPPARTLLDLVPRASR</sequence>
<dbReference type="PRINTS" id="PR00039">
    <property type="entry name" value="HTHLYSR"/>
</dbReference>